<organism evidence="1 2">
    <name type="scientific">Agrobacterium phage Atu_ph07</name>
    <dbReference type="NCBI Taxonomy" id="2024264"/>
    <lineage>
        <taxon>Viruses</taxon>
        <taxon>Duplodnaviria</taxon>
        <taxon>Heunggongvirae</taxon>
        <taxon>Uroviricota</taxon>
        <taxon>Caudoviricetes</taxon>
        <taxon>Polybotosvirus</taxon>
        <taxon>Polybotosvirus Atuph07</taxon>
    </lineage>
</organism>
<sequence>MKLYLWDSVALKQYRNGDIIVVANNEIEAREKALEYVHEYVRSSKSNYSYWFFSDGSVDEMFVEDYLDFINKLELDLSRKCLIIDNGVIFINGSE</sequence>
<dbReference type="GeneID" id="40088302"/>
<protein>
    <submittedName>
        <fullName evidence="1">Uncharacterized protein</fullName>
    </submittedName>
</protein>
<dbReference type="Proteomes" id="UP000223025">
    <property type="component" value="Segment"/>
</dbReference>
<reference evidence="1 2" key="1">
    <citation type="submission" date="2017-06" db="EMBL/GenBank/DDBJ databases">
        <authorList>
            <person name="Kim H.J."/>
            <person name="Triplett B.A."/>
        </authorList>
    </citation>
    <scope>NUCLEOTIDE SEQUENCE [LARGE SCALE GENOMIC DNA]</scope>
</reference>
<dbReference type="EMBL" id="MF403008">
    <property type="protein sequence ID" value="AUZ95068.1"/>
    <property type="molecule type" value="Genomic_DNA"/>
</dbReference>
<keyword evidence="2" id="KW-1185">Reference proteome</keyword>
<dbReference type="KEGG" id="vg:40088302"/>
<dbReference type="RefSeq" id="YP_009611964.1">
    <property type="nucleotide sequence ID" value="NC_042013.1"/>
</dbReference>
<proteinExistence type="predicted"/>
<evidence type="ECO:0000313" key="1">
    <source>
        <dbReference type="EMBL" id="AUZ95068.1"/>
    </source>
</evidence>
<evidence type="ECO:0000313" key="2">
    <source>
        <dbReference type="Proteomes" id="UP000223025"/>
    </source>
</evidence>
<name>A0A2L0UZV9_9CAUD</name>
<accession>A0A2L0UZV9</accession>